<sequence>MGLPFETEDLGLGLSSLKTTDDSCCSEMRICKGQRPVDPRCPMGTRGSSSWPLLLKTSSPQLSVEPFDVLGPVRLQGEMAWKVKHHTEEELNI</sequence>
<keyword evidence="2" id="KW-1185">Reference proteome</keyword>
<comment type="caution">
    <text evidence="1">The sequence shown here is derived from an EMBL/GenBank/DDBJ whole genome shotgun (WGS) entry which is preliminary data.</text>
</comment>
<evidence type="ECO:0000313" key="1">
    <source>
        <dbReference type="EMBL" id="KAK5847952.1"/>
    </source>
</evidence>
<name>A0AAN7WNV5_ELEMC</name>
<accession>A0AAN7WNV5</accession>
<reference evidence="1 2" key="2">
    <citation type="journal article" date="2023" name="Mol. Biol. Evol.">
        <title>Genomics of Secondarily Temperate Adaptation in the Only Non-Antarctic Icefish.</title>
        <authorList>
            <person name="Rivera-Colon A.G."/>
            <person name="Rayamajhi N."/>
            <person name="Minhas B.F."/>
            <person name="Madrigal G."/>
            <person name="Bilyk K.T."/>
            <person name="Yoon V."/>
            <person name="Hune M."/>
            <person name="Gregory S."/>
            <person name="Cheng C.H.C."/>
            <person name="Catchen J.M."/>
        </authorList>
    </citation>
    <scope>NUCLEOTIDE SEQUENCE [LARGE SCALE GENOMIC DNA]</scope>
    <source>
        <strain evidence="1">JMC-PN-2008</strain>
    </source>
</reference>
<protein>
    <submittedName>
        <fullName evidence="1">Uncharacterized protein</fullName>
    </submittedName>
</protein>
<dbReference type="EMBL" id="JAUZQC010000026">
    <property type="protein sequence ID" value="KAK5847952.1"/>
    <property type="molecule type" value="Genomic_DNA"/>
</dbReference>
<gene>
    <name evidence="1" type="ORF">PBY51_017040</name>
</gene>
<proteinExistence type="predicted"/>
<reference evidence="1 2" key="1">
    <citation type="journal article" date="2023" name="Genes (Basel)">
        <title>Chromosome-Level Genome Assembly and Circadian Gene Repertoire of the Patagonia Blennie Eleginops maclovinus-The Closest Ancestral Proxy of Antarctic Cryonotothenioids.</title>
        <authorList>
            <person name="Cheng C.C."/>
            <person name="Rivera-Colon A.G."/>
            <person name="Minhas B.F."/>
            <person name="Wilson L."/>
            <person name="Rayamajhi N."/>
            <person name="Vargas-Chacoff L."/>
            <person name="Catchen J.M."/>
        </authorList>
    </citation>
    <scope>NUCLEOTIDE SEQUENCE [LARGE SCALE GENOMIC DNA]</scope>
    <source>
        <strain evidence="1">JMC-PN-2008</strain>
    </source>
</reference>
<dbReference type="AlphaFoldDB" id="A0AAN7WNV5"/>
<organism evidence="1 2">
    <name type="scientific">Eleginops maclovinus</name>
    <name type="common">Patagonian blennie</name>
    <name type="synonym">Eleginus maclovinus</name>
    <dbReference type="NCBI Taxonomy" id="56733"/>
    <lineage>
        <taxon>Eukaryota</taxon>
        <taxon>Metazoa</taxon>
        <taxon>Chordata</taxon>
        <taxon>Craniata</taxon>
        <taxon>Vertebrata</taxon>
        <taxon>Euteleostomi</taxon>
        <taxon>Actinopterygii</taxon>
        <taxon>Neopterygii</taxon>
        <taxon>Teleostei</taxon>
        <taxon>Neoteleostei</taxon>
        <taxon>Acanthomorphata</taxon>
        <taxon>Eupercaria</taxon>
        <taxon>Perciformes</taxon>
        <taxon>Notothenioidei</taxon>
        <taxon>Eleginopidae</taxon>
        <taxon>Eleginops</taxon>
    </lineage>
</organism>
<evidence type="ECO:0000313" key="2">
    <source>
        <dbReference type="Proteomes" id="UP001346869"/>
    </source>
</evidence>
<dbReference type="Proteomes" id="UP001346869">
    <property type="component" value="Unassembled WGS sequence"/>
</dbReference>